<accession>A0A368QCU3</accession>
<name>A0A368QCU3_SETIT</name>
<evidence type="ECO:0000313" key="1">
    <source>
        <dbReference type="EMBL" id="RCV15692.1"/>
    </source>
</evidence>
<protein>
    <submittedName>
        <fullName evidence="1">Uncharacterized protein</fullName>
    </submittedName>
</protein>
<organism evidence="1">
    <name type="scientific">Setaria italica</name>
    <name type="common">Foxtail millet</name>
    <name type="synonym">Panicum italicum</name>
    <dbReference type="NCBI Taxonomy" id="4555"/>
    <lineage>
        <taxon>Eukaryota</taxon>
        <taxon>Viridiplantae</taxon>
        <taxon>Streptophyta</taxon>
        <taxon>Embryophyta</taxon>
        <taxon>Tracheophyta</taxon>
        <taxon>Spermatophyta</taxon>
        <taxon>Magnoliopsida</taxon>
        <taxon>Liliopsida</taxon>
        <taxon>Poales</taxon>
        <taxon>Poaceae</taxon>
        <taxon>PACMAD clade</taxon>
        <taxon>Panicoideae</taxon>
        <taxon>Panicodae</taxon>
        <taxon>Paniceae</taxon>
        <taxon>Cenchrinae</taxon>
        <taxon>Setaria</taxon>
    </lineage>
</organism>
<proteinExistence type="predicted"/>
<gene>
    <name evidence="1" type="ORF">SETIT_3G078000v2</name>
</gene>
<dbReference type="AlphaFoldDB" id="A0A368QCU3"/>
<reference evidence="1" key="1">
    <citation type="journal article" date="2012" name="Nat. Biotechnol.">
        <title>Reference genome sequence of the model plant Setaria.</title>
        <authorList>
            <person name="Bennetzen J.L."/>
            <person name="Schmutz J."/>
            <person name="Wang H."/>
            <person name="Percifield R."/>
            <person name="Hawkins J."/>
            <person name="Pontaroli A.C."/>
            <person name="Estep M."/>
            <person name="Feng L."/>
            <person name="Vaughn J.N."/>
            <person name="Grimwood J."/>
            <person name="Jenkins J."/>
            <person name="Barry K."/>
            <person name="Lindquist E."/>
            <person name="Hellsten U."/>
            <person name="Deshpande S."/>
            <person name="Wang X."/>
            <person name="Wu X."/>
            <person name="Mitros T."/>
            <person name="Triplett J."/>
            <person name="Yang X."/>
            <person name="Ye C.Y."/>
            <person name="Mauro-Herrera M."/>
            <person name="Wang L."/>
            <person name="Li P."/>
            <person name="Sharma M."/>
            <person name="Sharma R."/>
            <person name="Ronald P.C."/>
            <person name="Panaud O."/>
            <person name="Kellogg E.A."/>
            <person name="Brutnell T.P."/>
            <person name="Doust A.N."/>
            <person name="Tuskan G.A."/>
            <person name="Rokhsar D."/>
            <person name="Devos K.M."/>
        </authorList>
    </citation>
    <scope>NUCLEOTIDE SEQUENCE [LARGE SCALE GENOMIC DNA]</scope>
    <source>
        <strain evidence="1">Yugu1</strain>
    </source>
</reference>
<sequence length="44" mass="4868">MRASASHKCKQDRIGVSPGYRTVLCLGWKALKFNLQLLPPVGNI</sequence>
<reference evidence="1" key="2">
    <citation type="submission" date="2015-07" db="EMBL/GenBank/DDBJ databases">
        <authorList>
            <person name="Noorani M."/>
        </authorList>
    </citation>
    <scope>NUCLEOTIDE SEQUENCE</scope>
    <source>
        <strain evidence="1">Yugu1</strain>
    </source>
</reference>
<dbReference type="EMBL" id="CM003530">
    <property type="protein sequence ID" value="RCV15692.1"/>
    <property type="molecule type" value="Genomic_DNA"/>
</dbReference>